<feature type="domain" description="Protein kinase" evidence="16">
    <location>
        <begin position="367"/>
        <end position="640"/>
    </location>
</feature>
<dbReference type="PANTHER" id="PTHR11920">
    <property type="entry name" value="GUANYLYL CYCLASE"/>
    <property type="match status" value="1"/>
</dbReference>
<dbReference type="PROSITE" id="PS50011">
    <property type="entry name" value="PROTEIN_KINASE_DOM"/>
    <property type="match status" value="1"/>
</dbReference>
<dbReference type="InterPro" id="IPR029787">
    <property type="entry name" value="Nucleotide_cyclase"/>
</dbReference>
<dbReference type="FunFam" id="3.30.70.1230:FF:000023">
    <property type="entry name" value="Guanylate cyclase"/>
    <property type="match status" value="1"/>
</dbReference>
<dbReference type="PROSITE" id="PS50125">
    <property type="entry name" value="GUANYLATE_CYCLASE_2"/>
    <property type="match status" value="1"/>
</dbReference>
<evidence type="ECO:0000256" key="12">
    <source>
        <dbReference type="ARBA" id="ARBA00023293"/>
    </source>
</evidence>
<dbReference type="GO" id="GO:0007168">
    <property type="term" value="P:receptor guanylyl cyclase signaling pathway"/>
    <property type="evidence" value="ECO:0007669"/>
    <property type="project" value="TreeGrafter"/>
</dbReference>
<keyword evidence="12 14" id="KW-0141">cGMP biosynthesis</keyword>
<evidence type="ECO:0000313" key="18">
    <source>
        <dbReference type="Proteomes" id="UP000095284"/>
    </source>
</evidence>
<evidence type="ECO:0000256" key="4">
    <source>
        <dbReference type="ARBA" id="ARBA00022692"/>
    </source>
</evidence>
<dbReference type="eggNOG" id="KOG1023">
    <property type="taxonomic scope" value="Eukaryota"/>
</dbReference>
<feature type="signal peptide" evidence="15">
    <location>
        <begin position="1"/>
        <end position="23"/>
    </location>
</feature>
<dbReference type="WBParaSite" id="BXY_0437300.1">
    <property type="protein sequence ID" value="BXY_0437300.1"/>
    <property type="gene ID" value="BXY_0437300"/>
</dbReference>
<organism evidence="18 19">
    <name type="scientific">Bursaphelenchus xylophilus</name>
    <name type="common">Pinewood nematode worm</name>
    <name type="synonym">Aphelenchoides xylophilus</name>
    <dbReference type="NCBI Taxonomy" id="6326"/>
    <lineage>
        <taxon>Eukaryota</taxon>
        <taxon>Metazoa</taxon>
        <taxon>Ecdysozoa</taxon>
        <taxon>Nematoda</taxon>
        <taxon>Chromadorea</taxon>
        <taxon>Rhabditida</taxon>
        <taxon>Tylenchina</taxon>
        <taxon>Tylenchomorpha</taxon>
        <taxon>Aphelenchoidea</taxon>
        <taxon>Aphelenchoididae</taxon>
        <taxon>Bursaphelenchus</taxon>
    </lineage>
</organism>
<dbReference type="Proteomes" id="UP000095284">
    <property type="component" value="Unplaced"/>
</dbReference>
<dbReference type="PANTHER" id="PTHR11920:SF501">
    <property type="entry name" value="GUANYLATE CYCLASE 32E"/>
    <property type="match status" value="1"/>
</dbReference>
<feature type="domain" description="Guanylate cyclase" evidence="17">
    <location>
        <begin position="711"/>
        <end position="841"/>
    </location>
</feature>
<dbReference type="SUPFAM" id="SSF55073">
    <property type="entry name" value="Nucleotide cyclase"/>
    <property type="match status" value="1"/>
</dbReference>
<comment type="catalytic activity">
    <reaction evidence="1 14">
        <text>GTP = 3',5'-cyclic GMP + diphosphate</text>
        <dbReference type="Rhea" id="RHEA:13665"/>
        <dbReference type="ChEBI" id="CHEBI:33019"/>
        <dbReference type="ChEBI" id="CHEBI:37565"/>
        <dbReference type="ChEBI" id="CHEBI:57746"/>
        <dbReference type="EC" id="4.6.1.2"/>
    </reaction>
</comment>
<evidence type="ECO:0000256" key="5">
    <source>
        <dbReference type="ARBA" id="ARBA00022729"/>
    </source>
</evidence>
<dbReference type="GO" id="GO:0005886">
    <property type="term" value="C:plasma membrane"/>
    <property type="evidence" value="ECO:0007669"/>
    <property type="project" value="TreeGrafter"/>
</dbReference>
<evidence type="ECO:0000256" key="9">
    <source>
        <dbReference type="ARBA" id="ARBA00023170"/>
    </source>
</evidence>
<keyword evidence="4" id="KW-0812">Transmembrane</keyword>
<evidence type="ECO:0000256" key="8">
    <source>
        <dbReference type="ARBA" id="ARBA00023136"/>
    </source>
</evidence>
<dbReference type="Gene3D" id="6.10.250.780">
    <property type="match status" value="1"/>
</dbReference>
<dbReference type="GO" id="GO:0004016">
    <property type="term" value="F:adenylate cyclase activity"/>
    <property type="evidence" value="ECO:0007669"/>
    <property type="project" value="TreeGrafter"/>
</dbReference>
<dbReference type="GO" id="GO:0004672">
    <property type="term" value="F:protein kinase activity"/>
    <property type="evidence" value="ECO:0007669"/>
    <property type="project" value="InterPro"/>
</dbReference>
<dbReference type="SMART" id="SM00044">
    <property type="entry name" value="CYCc"/>
    <property type="match status" value="1"/>
</dbReference>
<proteinExistence type="inferred from homology"/>
<dbReference type="InterPro" id="IPR028082">
    <property type="entry name" value="Peripla_BP_I"/>
</dbReference>
<keyword evidence="8" id="KW-0472">Membrane</keyword>
<dbReference type="InterPro" id="IPR001828">
    <property type="entry name" value="ANF_lig-bd_rcpt"/>
</dbReference>
<reference evidence="19" key="1">
    <citation type="submission" date="2016-11" db="UniProtKB">
        <authorList>
            <consortium name="WormBaseParasite"/>
        </authorList>
    </citation>
    <scope>IDENTIFICATION</scope>
</reference>
<name>A0A1I7RUG3_BURXY</name>
<dbReference type="SUPFAM" id="SSF56112">
    <property type="entry name" value="Protein kinase-like (PK-like)"/>
    <property type="match status" value="1"/>
</dbReference>
<dbReference type="AlphaFoldDB" id="A0A1I7RUG3"/>
<comment type="similarity">
    <text evidence="13">Belongs to the adenylyl cyclase class-4/guanylyl cyclase family.</text>
</comment>
<evidence type="ECO:0000256" key="2">
    <source>
        <dbReference type="ARBA" id="ARBA00004479"/>
    </source>
</evidence>
<dbReference type="GO" id="GO:0035556">
    <property type="term" value="P:intracellular signal transduction"/>
    <property type="evidence" value="ECO:0007669"/>
    <property type="project" value="InterPro"/>
</dbReference>
<protein>
    <recommendedName>
        <fullName evidence="3 14">Guanylate cyclase</fullName>
        <ecNumber evidence="3 14">4.6.1.2</ecNumber>
    </recommendedName>
</protein>
<dbReference type="Gene3D" id="3.30.70.1230">
    <property type="entry name" value="Nucleotide cyclase"/>
    <property type="match status" value="1"/>
</dbReference>
<sequence length="958" mass="106235">MHRRWDGANIFVLYVACLKCVLAQFTIPPITPMTFPTLPTLPTLAPMTFPTLPQLGGLQPITAPPNLPTIATAAPVADPVANMASSTSSTLSPAIGTPITLLPGSDTTVSPLFTLPTIPALLPVTTTIVPLAATTYTPLMGIDGKYQIKVGLLFPNNTLYVRQKEGFGQSAPALSVALDRIQSEGLLANVNISFVWYMDDCSSTKAAGFVARLINVDKVSAILGPPCSVSALAAASVASYQNLPLVLWGAGVSSQFLNVESFPSLMSVVTNTFPIGFAINALLGYFKWTEFALLYSTYEYLSFCNELQMDIEKAIQVSGSGAYISYRHYMKPNSQNYRTYLRKSKQLARIFVVCTEFANDQRDFMLAAYDEGMATDEYVYIFTALANYGIQTNGERQTKNTDVWRNTTANDGRDDDAYQIAKRSFTLRQFDHDNANRFLGICMDGPMMYSLWKYCQRGSLQDVLSKESYVHDQFVMFALMRDICNGLLAIHSSDIGVHGALNSMCCLISDRWQVKIGNFGLGPIRDQQPIKRKEYLWMAPELIRVDDRHGNQPGDVYSFAIICSELLNREIAWDATESEDDIDEIIYRLKRGGSTPFRPNIHPPDEVDSNIVLLIKDCWAENPDSRPTMENVRVMLKQLLKNNKQNLMDYVFSMLENYAGSLEQEVEQRTRELTEEKKKSDILLYRLMPQQVADKLKLGEVVAPESFDMVTVFFSDVVSFTTLASRCTPLQVVNLLNDLYTNFDGIIDSCDVYKVETIGDGYLCVSGLPRRNGDLHCKEIANMSMAFLKSLSTFRIAHLPNERINIRIGFHTGPVVAGVVGLTMPRYCLFGDTVNTASRMESNSKPGRIHISASANHYLSEIIGGYATESRGEVMIKGKGLMETFWLLGKTNPQGVIVDAVPDPPDPEQLKAVADVPLISPHMIANPAIDLTKKNSEVDVGDITPETARANDVFSERL</sequence>
<evidence type="ECO:0000256" key="15">
    <source>
        <dbReference type="SAM" id="SignalP"/>
    </source>
</evidence>
<dbReference type="GO" id="GO:0001653">
    <property type="term" value="F:peptide receptor activity"/>
    <property type="evidence" value="ECO:0007669"/>
    <property type="project" value="TreeGrafter"/>
</dbReference>
<keyword evidence="11 13" id="KW-0456">Lyase</keyword>
<dbReference type="InterPro" id="IPR001054">
    <property type="entry name" value="A/G_cyclase"/>
</dbReference>
<dbReference type="InterPro" id="IPR050401">
    <property type="entry name" value="Cyclic_nucleotide_synthase"/>
</dbReference>
<dbReference type="Gene3D" id="3.40.50.2300">
    <property type="match status" value="2"/>
</dbReference>
<keyword evidence="9" id="KW-0675">Receptor</keyword>
<dbReference type="CDD" id="cd06352">
    <property type="entry name" value="PBP1_NPR_GC-like"/>
    <property type="match status" value="1"/>
</dbReference>
<dbReference type="GO" id="GO:0007635">
    <property type="term" value="P:chemosensory behavior"/>
    <property type="evidence" value="ECO:0007669"/>
    <property type="project" value="UniProtKB-ARBA"/>
</dbReference>
<dbReference type="SUPFAM" id="SSF53822">
    <property type="entry name" value="Periplasmic binding protein-like I"/>
    <property type="match status" value="1"/>
</dbReference>
<feature type="chain" id="PRO_5009304895" description="Guanylate cyclase" evidence="15">
    <location>
        <begin position="24"/>
        <end position="958"/>
    </location>
</feature>
<dbReference type="PROSITE" id="PS00452">
    <property type="entry name" value="GUANYLATE_CYCLASE_1"/>
    <property type="match status" value="1"/>
</dbReference>
<dbReference type="GO" id="GO:0006935">
    <property type="term" value="P:chemotaxis"/>
    <property type="evidence" value="ECO:0007669"/>
    <property type="project" value="UniProtKB-ARBA"/>
</dbReference>
<keyword evidence="7" id="KW-1133">Transmembrane helix</keyword>
<dbReference type="CDD" id="cd07302">
    <property type="entry name" value="CHD"/>
    <property type="match status" value="1"/>
</dbReference>
<dbReference type="Pfam" id="PF00211">
    <property type="entry name" value="Guanylate_cyc"/>
    <property type="match status" value="1"/>
</dbReference>
<dbReference type="Pfam" id="PF01094">
    <property type="entry name" value="ANF_receptor"/>
    <property type="match status" value="1"/>
</dbReference>
<keyword evidence="5 15" id="KW-0732">Signal</keyword>
<evidence type="ECO:0000256" key="10">
    <source>
        <dbReference type="ARBA" id="ARBA00023180"/>
    </source>
</evidence>
<evidence type="ECO:0000256" key="3">
    <source>
        <dbReference type="ARBA" id="ARBA00012202"/>
    </source>
</evidence>
<dbReference type="Gene3D" id="1.10.510.10">
    <property type="entry name" value="Transferase(Phosphotransferase) domain 1"/>
    <property type="match status" value="1"/>
</dbReference>
<evidence type="ECO:0000256" key="11">
    <source>
        <dbReference type="ARBA" id="ARBA00023239"/>
    </source>
</evidence>
<dbReference type="GO" id="GO:0004383">
    <property type="term" value="F:guanylate cyclase activity"/>
    <property type="evidence" value="ECO:0007669"/>
    <property type="project" value="UniProtKB-EC"/>
</dbReference>
<keyword evidence="6" id="KW-0547">Nucleotide-binding</keyword>
<evidence type="ECO:0000256" key="7">
    <source>
        <dbReference type="ARBA" id="ARBA00022989"/>
    </source>
</evidence>
<dbReference type="Pfam" id="PF00069">
    <property type="entry name" value="Pkinase"/>
    <property type="match status" value="1"/>
</dbReference>
<dbReference type="InterPro" id="IPR011009">
    <property type="entry name" value="Kinase-like_dom_sf"/>
</dbReference>
<evidence type="ECO:0000259" key="16">
    <source>
        <dbReference type="PROSITE" id="PS50011"/>
    </source>
</evidence>
<dbReference type="GO" id="GO:0005524">
    <property type="term" value="F:ATP binding"/>
    <property type="evidence" value="ECO:0007669"/>
    <property type="project" value="InterPro"/>
</dbReference>
<accession>A0A1I7RUG3</accession>
<evidence type="ECO:0000256" key="14">
    <source>
        <dbReference type="RuleBase" id="RU003431"/>
    </source>
</evidence>
<evidence type="ECO:0000259" key="17">
    <source>
        <dbReference type="PROSITE" id="PS50125"/>
    </source>
</evidence>
<dbReference type="InterPro" id="IPR000719">
    <property type="entry name" value="Prot_kinase_dom"/>
</dbReference>
<evidence type="ECO:0000256" key="1">
    <source>
        <dbReference type="ARBA" id="ARBA00001436"/>
    </source>
</evidence>
<keyword evidence="10" id="KW-0325">Glycoprotein</keyword>
<dbReference type="InterPro" id="IPR018297">
    <property type="entry name" value="A/G_cyclase_CS"/>
</dbReference>
<evidence type="ECO:0000313" key="19">
    <source>
        <dbReference type="WBParaSite" id="BXY_0437300.1"/>
    </source>
</evidence>
<dbReference type="EC" id="4.6.1.2" evidence="3 14"/>
<comment type="subcellular location">
    <subcellularLocation>
        <location evidence="2">Membrane</location>
        <topology evidence="2">Single-pass type I membrane protein</topology>
    </subcellularLocation>
</comment>
<evidence type="ECO:0000256" key="13">
    <source>
        <dbReference type="RuleBase" id="RU000405"/>
    </source>
</evidence>
<evidence type="ECO:0000256" key="6">
    <source>
        <dbReference type="ARBA" id="ARBA00022741"/>
    </source>
</evidence>